<gene>
    <name evidence="1" type="ORF">PGCG_00301</name>
</gene>
<accession>A0AC59EXD6</accession>
<keyword evidence="2" id="KW-1185">Reference proteome</keyword>
<name>A0AC59EXD6_9VIRU</name>
<protein>
    <submittedName>
        <fullName evidence="1">2-polyprenylphenol 6-hydroxylase</fullName>
    </submittedName>
</protein>
<evidence type="ECO:0000313" key="1">
    <source>
        <dbReference type="EMBL" id="AGM15612.1"/>
    </source>
</evidence>
<proteinExistence type="predicted"/>
<dbReference type="EMBL" id="KC662249">
    <property type="protein sequence ID" value="AGM15612.1"/>
    <property type="molecule type" value="Genomic_DNA"/>
</dbReference>
<reference evidence="1 2" key="1">
    <citation type="journal article" date="2013" name="Proc. Natl. Acad. Sci. U.S.A.">
        <title>Genome of Phaeocystis globosa virus PgV-16T highlights the common ancestry of the largest known DNA viruses infecting eukaryotes.</title>
        <authorList>
            <person name="Santini S."/>
            <person name="Jeudy S."/>
            <person name="Bartoli J."/>
            <person name="Poirot O."/>
            <person name="Lescot M."/>
            <person name="Abergel C."/>
            <person name="Barbe V."/>
            <person name="Wommack K.E."/>
            <person name="Noordeloos A.A."/>
            <person name="Brussaard C.P."/>
            <person name="Claverie J.M."/>
        </authorList>
    </citation>
    <scope>NUCLEOTIDE SEQUENCE [LARGE SCALE GENOMIC DNA]</scope>
    <source>
        <strain evidence="1 2">16T</strain>
    </source>
</reference>
<dbReference type="Proteomes" id="UP000204225">
    <property type="component" value="Segment"/>
</dbReference>
<evidence type="ECO:0000313" key="2">
    <source>
        <dbReference type="Proteomes" id="UP000204225"/>
    </source>
</evidence>
<sequence>MYYSLDSSINSISYLYECIRLFMRMFRIFYIFTTSYMGFNITNLSNKYFYKIQSNPRLELIKSITTKIEEMNIVYVKIFQSLCLDDKLLNEEEKVYLTKYTDRVPYMESDIDYAMLDTLETNYNIKLDSYTPLNSGVISLVYTGMYNNEKIVIKVLKNNINHRLSIAFEDMELILNMANVIPFIRKLNLKKCLLDNKEILMEQTNFIGEANNIESFKSKFENHSEYIIPYCYKDITVAYNNVIVMENIKNLVYNDIKNYDETVKNEFGKLIGKFGLICVLFMSAIHCDLHSGNIFFYINDDSDDDKPKYQLGIIDFGIVAYPSRENQNTYYNYFKNIQMDKDRSKIKESIEGIINEKIKFQNLELSKKTQLLKEIEDIMLGETTSQKDHQRIVFMNMAKCINNYGFSYTKEFNQITLSLAVSSNMALNLIIDSEKTQNEIMQSFNQINSLIDI</sequence>
<organism evidence="1 2">
    <name type="scientific">Phaeocystis globosa virus PgV-16T</name>
    <dbReference type="NCBI Taxonomy" id="3071227"/>
    <lineage>
        <taxon>Viruses</taxon>
        <taxon>Varidnaviria</taxon>
        <taxon>Bamfordvirae</taxon>
        <taxon>Nucleocytoviricota</taxon>
        <taxon>Megaviricetes</taxon>
        <taxon>Imitervirales</taxon>
        <taxon>Mesomimiviridae</taxon>
        <taxon>Tethysvirus</taxon>
        <taxon>Tethysvirus hollandense</taxon>
    </lineage>
</organism>